<comment type="caution">
    <text evidence="2">The sequence shown here is derived from an EMBL/GenBank/DDBJ whole genome shotgun (WGS) entry which is preliminary data.</text>
</comment>
<protein>
    <submittedName>
        <fullName evidence="2">Uncharacterized protein</fullName>
    </submittedName>
</protein>
<proteinExistence type="predicted"/>
<name>A0A5E4CQQ5_MARMO</name>
<evidence type="ECO:0000256" key="1">
    <source>
        <dbReference type="SAM" id="MobiDB-lite"/>
    </source>
</evidence>
<feature type="compositionally biased region" description="Polar residues" evidence="1">
    <location>
        <begin position="27"/>
        <end position="37"/>
    </location>
</feature>
<feature type="compositionally biased region" description="Basic residues" evidence="1">
    <location>
        <begin position="93"/>
        <end position="102"/>
    </location>
</feature>
<dbReference type="Proteomes" id="UP000335636">
    <property type="component" value="Unassembled WGS sequence"/>
</dbReference>
<sequence>DLPGISKFIRGDSSSQKSESWPDTRAQRSNPTATTRPALQAAPGGPARRGEKGPRPAQQTAPAIPVLLAAPLALRTATPPTQLLAKRLPPARLYKRPPAARR</sequence>
<feature type="non-terminal residue" evidence="2">
    <location>
        <position position="1"/>
    </location>
</feature>
<reference evidence="2" key="1">
    <citation type="submission" date="2019-04" db="EMBL/GenBank/DDBJ databases">
        <authorList>
            <person name="Alioto T."/>
            <person name="Alioto T."/>
        </authorList>
    </citation>
    <scope>NUCLEOTIDE SEQUENCE [LARGE SCALE GENOMIC DNA]</scope>
</reference>
<evidence type="ECO:0000313" key="2">
    <source>
        <dbReference type="EMBL" id="VTJ84117.1"/>
    </source>
</evidence>
<gene>
    <name evidence="2" type="ORF">MONAX_5E036193</name>
</gene>
<organism evidence="2 3">
    <name type="scientific">Marmota monax</name>
    <name type="common">Woodchuck</name>
    <dbReference type="NCBI Taxonomy" id="9995"/>
    <lineage>
        <taxon>Eukaryota</taxon>
        <taxon>Metazoa</taxon>
        <taxon>Chordata</taxon>
        <taxon>Craniata</taxon>
        <taxon>Vertebrata</taxon>
        <taxon>Euteleostomi</taxon>
        <taxon>Mammalia</taxon>
        <taxon>Eutheria</taxon>
        <taxon>Euarchontoglires</taxon>
        <taxon>Glires</taxon>
        <taxon>Rodentia</taxon>
        <taxon>Sciuromorpha</taxon>
        <taxon>Sciuridae</taxon>
        <taxon>Xerinae</taxon>
        <taxon>Marmotini</taxon>
        <taxon>Marmota</taxon>
    </lineage>
</organism>
<dbReference type="AlphaFoldDB" id="A0A5E4CQQ5"/>
<feature type="non-terminal residue" evidence="2">
    <location>
        <position position="102"/>
    </location>
</feature>
<accession>A0A5E4CQQ5</accession>
<evidence type="ECO:0000313" key="3">
    <source>
        <dbReference type="Proteomes" id="UP000335636"/>
    </source>
</evidence>
<feature type="region of interest" description="Disordered" evidence="1">
    <location>
        <begin position="1"/>
        <end position="63"/>
    </location>
</feature>
<keyword evidence="3" id="KW-1185">Reference proteome</keyword>
<feature type="region of interest" description="Disordered" evidence="1">
    <location>
        <begin position="78"/>
        <end position="102"/>
    </location>
</feature>
<dbReference type="EMBL" id="CABDUW010001801">
    <property type="protein sequence ID" value="VTJ84117.1"/>
    <property type="molecule type" value="Genomic_DNA"/>
</dbReference>